<dbReference type="Pfam" id="PF13671">
    <property type="entry name" value="AAA_33"/>
    <property type="match status" value="1"/>
</dbReference>
<dbReference type="InterPro" id="IPR027417">
    <property type="entry name" value="P-loop_NTPase"/>
</dbReference>
<gene>
    <name evidence="1" type="ORF">UFOPK2810_00463</name>
</gene>
<protein>
    <submittedName>
        <fullName evidence="1">Unannotated protein</fullName>
    </submittedName>
</protein>
<dbReference type="AlphaFoldDB" id="A0A6J6T9J0"/>
<dbReference type="EMBL" id="CAEZYZ010000056">
    <property type="protein sequence ID" value="CAB4743555.1"/>
    <property type="molecule type" value="Genomic_DNA"/>
</dbReference>
<accession>A0A6J6T9J0</accession>
<dbReference type="SUPFAM" id="SSF52540">
    <property type="entry name" value="P-loop containing nucleoside triphosphate hydrolases"/>
    <property type="match status" value="1"/>
</dbReference>
<sequence>MGQNRPMAEVFVIAGAAGSGKTTFGRALSARLGMPLIDLDEATLGVVNAFRVRYPEMDEAAALTAVRDDRYLELQRAAVRVTAAGNSAIVTAPFTAEIASEERWRSWIAPFGDVPVRLLWIAVTPEERLRRMRVRGASRDAGLVAASSETAPLPEAPAPVVAYLRLDARHDSGKKARIVMSHFGNASPAI</sequence>
<dbReference type="Gene3D" id="3.40.50.300">
    <property type="entry name" value="P-loop containing nucleotide triphosphate hydrolases"/>
    <property type="match status" value="1"/>
</dbReference>
<name>A0A6J6T9J0_9ZZZZ</name>
<proteinExistence type="predicted"/>
<evidence type="ECO:0000313" key="1">
    <source>
        <dbReference type="EMBL" id="CAB4743555.1"/>
    </source>
</evidence>
<reference evidence="1" key="1">
    <citation type="submission" date="2020-05" db="EMBL/GenBank/DDBJ databases">
        <authorList>
            <person name="Chiriac C."/>
            <person name="Salcher M."/>
            <person name="Ghai R."/>
            <person name="Kavagutti S V."/>
        </authorList>
    </citation>
    <scope>NUCLEOTIDE SEQUENCE</scope>
</reference>
<organism evidence="1">
    <name type="scientific">freshwater metagenome</name>
    <dbReference type="NCBI Taxonomy" id="449393"/>
    <lineage>
        <taxon>unclassified sequences</taxon>
        <taxon>metagenomes</taxon>
        <taxon>ecological metagenomes</taxon>
    </lineage>
</organism>